<dbReference type="STRING" id="75743.A0A401NL40"/>
<dbReference type="AlphaFoldDB" id="A0A401NL40"/>
<dbReference type="EMBL" id="BFAA01002498">
    <property type="protein sequence ID" value="GCB61603.1"/>
    <property type="molecule type" value="Genomic_DNA"/>
</dbReference>
<organism evidence="4 5">
    <name type="scientific">Scyliorhinus torazame</name>
    <name type="common">Cloudy catshark</name>
    <name type="synonym">Catulus torazame</name>
    <dbReference type="NCBI Taxonomy" id="75743"/>
    <lineage>
        <taxon>Eukaryota</taxon>
        <taxon>Metazoa</taxon>
        <taxon>Chordata</taxon>
        <taxon>Craniata</taxon>
        <taxon>Vertebrata</taxon>
        <taxon>Chondrichthyes</taxon>
        <taxon>Elasmobranchii</taxon>
        <taxon>Galeomorphii</taxon>
        <taxon>Galeoidea</taxon>
        <taxon>Carcharhiniformes</taxon>
        <taxon>Scyliorhinidae</taxon>
        <taxon>Scyliorhinus</taxon>
    </lineage>
</organism>
<dbReference type="Gene3D" id="3.30.450.20">
    <property type="entry name" value="PAS domain"/>
    <property type="match status" value="1"/>
</dbReference>
<comment type="caution">
    <text evidence="4">The sequence shown here is derived from an EMBL/GenBank/DDBJ whole genome shotgun (WGS) entry which is preliminary data.</text>
</comment>
<accession>A0A401NL40</accession>
<sequence length="217" mass="24809">MQKNCGCQFLHGAETNDQVSVQIDKALDSKQEFQGEVQFYKKSGTAFWCLLDIVPIKNEKGEVVLFLVSFKDVTDSRGKSHQGDGKEEEKRKYKKSSGSHFSVARRQGRTVLYHLTSHLQKRDKNKVTLSNNMFENKPSLPEYKVASIQKSRFILMHYSMFKAGWDWLILLATFYVAVTVPYNVCFTESDDSSSTSRSTTVSDIAVEMLFIFGKLHH</sequence>
<keyword evidence="2" id="KW-0472">Membrane</keyword>
<reference evidence="4 5" key="1">
    <citation type="journal article" date="2018" name="Nat. Ecol. Evol.">
        <title>Shark genomes provide insights into elasmobranch evolution and the origin of vertebrates.</title>
        <authorList>
            <person name="Hara Y"/>
            <person name="Yamaguchi K"/>
            <person name="Onimaru K"/>
            <person name="Kadota M"/>
            <person name="Koyanagi M"/>
            <person name="Keeley SD"/>
            <person name="Tatsumi K"/>
            <person name="Tanaka K"/>
            <person name="Motone F"/>
            <person name="Kageyama Y"/>
            <person name="Nozu R"/>
            <person name="Adachi N"/>
            <person name="Nishimura O"/>
            <person name="Nakagawa R"/>
            <person name="Tanegashima C"/>
            <person name="Kiyatake I"/>
            <person name="Matsumoto R"/>
            <person name="Murakumo K"/>
            <person name="Nishida K"/>
            <person name="Terakita A"/>
            <person name="Kuratani S"/>
            <person name="Sato K"/>
            <person name="Hyodo S Kuraku.S."/>
        </authorList>
    </citation>
    <scope>NUCLEOTIDE SEQUENCE [LARGE SCALE GENOMIC DNA]</scope>
</reference>
<evidence type="ECO:0000313" key="5">
    <source>
        <dbReference type="Proteomes" id="UP000288216"/>
    </source>
</evidence>
<evidence type="ECO:0000256" key="2">
    <source>
        <dbReference type="SAM" id="Phobius"/>
    </source>
</evidence>
<dbReference type="SMART" id="SM00086">
    <property type="entry name" value="PAC"/>
    <property type="match status" value="1"/>
</dbReference>
<dbReference type="GO" id="GO:0005886">
    <property type="term" value="C:plasma membrane"/>
    <property type="evidence" value="ECO:0007669"/>
    <property type="project" value="TreeGrafter"/>
</dbReference>
<evidence type="ECO:0000313" key="4">
    <source>
        <dbReference type="EMBL" id="GCB61603.1"/>
    </source>
</evidence>
<dbReference type="InterPro" id="IPR001610">
    <property type="entry name" value="PAC"/>
</dbReference>
<feature type="domain" description="PAC" evidence="3">
    <location>
        <begin position="33"/>
        <end position="85"/>
    </location>
</feature>
<protein>
    <recommendedName>
        <fullName evidence="3">PAC domain-containing protein</fullName>
    </recommendedName>
</protein>
<feature type="transmembrane region" description="Helical" evidence="2">
    <location>
        <begin position="165"/>
        <end position="184"/>
    </location>
</feature>
<proteinExistence type="predicted"/>
<dbReference type="PRINTS" id="PR01463">
    <property type="entry name" value="EAGCHANLFMLY"/>
</dbReference>
<dbReference type="InterPro" id="IPR035965">
    <property type="entry name" value="PAS-like_dom_sf"/>
</dbReference>
<evidence type="ECO:0000259" key="3">
    <source>
        <dbReference type="PROSITE" id="PS50113"/>
    </source>
</evidence>
<dbReference type="OMA" id="YTAIMVS"/>
<dbReference type="PROSITE" id="PS50113">
    <property type="entry name" value="PAC"/>
    <property type="match status" value="1"/>
</dbReference>
<dbReference type="InterPro" id="IPR003938">
    <property type="entry name" value="K_chnl_volt-dep_EAG/ELK/ERG"/>
</dbReference>
<dbReference type="OrthoDB" id="432483at2759"/>
<gene>
    <name evidence="4" type="ORF">scyTo_0007076</name>
</gene>
<dbReference type="GO" id="GO:0042391">
    <property type="term" value="P:regulation of membrane potential"/>
    <property type="evidence" value="ECO:0007669"/>
    <property type="project" value="TreeGrafter"/>
</dbReference>
<dbReference type="InterPro" id="IPR050818">
    <property type="entry name" value="KCNH_animal-type"/>
</dbReference>
<dbReference type="PANTHER" id="PTHR10217">
    <property type="entry name" value="VOLTAGE AND LIGAND GATED POTASSIUM CHANNEL"/>
    <property type="match status" value="1"/>
</dbReference>
<dbReference type="NCBIfam" id="TIGR00229">
    <property type="entry name" value="sensory_box"/>
    <property type="match status" value="1"/>
</dbReference>
<feature type="region of interest" description="Disordered" evidence="1">
    <location>
        <begin position="75"/>
        <end position="101"/>
    </location>
</feature>
<keyword evidence="5" id="KW-1185">Reference proteome</keyword>
<feature type="compositionally biased region" description="Basic and acidic residues" evidence="1">
    <location>
        <begin position="75"/>
        <end position="91"/>
    </location>
</feature>
<dbReference type="InterPro" id="IPR000014">
    <property type="entry name" value="PAS"/>
</dbReference>
<dbReference type="InterPro" id="IPR000700">
    <property type="entry name" value="PAS-assoc_C"/>
</dbReference>
<dbReference type="Proteomes" id="UP000288216">
    <property type="component" value="Unassembled WGS sequence"/>
</dbReference>
<evidence type="ECO:0000256" key="1">
    <source>
        <dbReference type="SAM" id="MobiDB-lite"/>
    </source>
</evidence>
<keyword evidence="2" id="KW-0812">Transmembrane</keyword>
<dbReference type="PANTHER" id="PTHR10217:SF630">
    <property type="entry name" value="POTASSIUM VOLTAGE-GATED CHANNEL SUBFAMILY H MEMBER 4"/>
    <property type="match status" value="1"/>
</dbReference>
<name>A0A401NL40_SCYTO</name>
<dbReference type="GO" id="GO:0005249">
    <property type="term" value="F:voltage-gated potassium channel activity"/>
    <property type="evidence" value="ECO:0007669"/>
    <property type="project" value="InterPro"/>
</dbReference>
<dbReference type="Pfam" id="PF13426">
    <property type="entry name" value="PAS_9"/>
    <property type="match status" value="1"/>
</dbReference>
<dbReference type="SUPFAM" id="SSF55785">
    <property type="entry name" value="PYP-like sensor domain (PAS domain)"/>
    <property type="match status" value="1"/>
</dbReference>
<keyword evidence="2" id="KW-1133">Transmembrane helix</keyword>